<dbReference type="PANTHER" id="PTHR36766">
    <property type="entry name" value="PLANT BROAD-SPECTRUM MILDEW RESISTANCE PROTEIN RPW8"/>
    <property type="match status" value="1"/>
</dbReference>
<reference evidence="3" key="2">
    <citation type="submission" date="2015-06" db="UniProtKB">
        <authorList>
            <consortium name="EnsemblPlants"/>
        </authorList>
    </citation>
    <scope>IDENTIFICATION</scope>
    <source>
        <strain evidence="3">cv. Heinz 1706</strain>
    </source>
</reference>
<feature type="domain" description="NB-ARC" evidence="2">
    <location>
        <begin position="44"/>
        <end position="153"/>
    </location>
</feature>
<dbReference type="SMR" id="K4D412"/>
<dbReference type="PRINTS" id="PR00364">
    <property type="entry name" value="DISEASERSIST"/>
</dbReference>
<keyword evidence="4" id="KW-1185">Reference proteome</keyword>
<dbReference type="STRING" id="4081.K4D412"/>
<evidence type="ECO:0000313" key="4">
    <source>
        <dbReference type="Proteomes" id="UP000004994"/>
    </source>
</evidence>
<reference evidence="3" key="1">
    <citation type="journal article" date="2012" name="Nature">
        <title>The tomato genome sequence provides insights into fleshy fruit evolution.</title>
        <authorList>
            <consortium name="Tomato Genome Consortium"/>
        </authorList>
    </citation>
    <scope>NUCLEOTIDE SEQUENCE [LARGE SCALE GENOMIC DNA]</scope>
    <source>
        <strain evidence="3">cv. Heinz 1706</strain>
    </source>
</reference>
<dbReference type="PaxDb" id="4081-Solyc10g085780.1.1"/>
<dbReference type="Gene3D" id="3.40.50.300">
    <property type="entry name" value="P-loop containing nucleotide triphosphate hydrolases"/>
    <property type="match status" value="1"/>
</dbReference>
<dbReference type="Proteomes" id="UP000004994">
    <property type="component" value="Chromosome 10"/>
</dbReference>
<dbReference type="eggNOG" id="KOG4658">
    <property type="taxonomic scope" value="Eukaryota"/>
</dbReference>
<dbReference type="PhylomeDB" id="K4D412"/>
<dbReference type="Gramene" id="Solyc10g085780.1.1">
    <property type="protein sequence ID" value="Solyc10g085780.1.1"/>
    <property type="gene ID" value="Solyc10g085780.1"/>
</dbReference>
<dbReference type="AlphaFoldDB" id="K4D412"/>
<sequence length="158" mass="17712">MSTTHLNYCVSLVKCRGTIFSEGANATMSDPLVGTDVQVLLERDNDIAEIKEKILNLKDDVVLLTISIVGMGGLGGKTLAKKIFNDKQFEKHFGKRVWLCLPEMSETKSLLELILESLTKRKVETLSGDIIVKMLQDELAGRRYLLVLDDLWRVDSTL</sequence>
<evidence type="ECO:0000313" key="3">
    <source>
        <dbReference type="EnsemblPlants" id="Solyc10g085780.1.1"/>
    </source>
</evidence>
<accession>K4D412</accession>
<proteinExistence type="predicted"/>
<dbReference type="GO" id="GO:0006952">
    <property type="term" value="P:defense response"/>
    <property type="evidence" value="ECO:0007669"/>
    <property type="project" value="UniProtKB-KW"/>
</dbReference>
<keyword evidence="1" id="KW-0611">Plant defense</keyword>
<dbReference type="GO" id="GO:0043531">
    <property type="term" value="F:ADP binding"/>
    <property type="evidence" value="ECO:0007669"/>
    <property type="project" value="InterPro"/>
</dbReference>
<dbReference type="InterPro" id="IPR027417">
    <property type="entry name" value="P-loop_NTPase"/>
</dbReference>
<dbReference type="EnsemblPlants" id="Solyc10g085780.1.1">
    <property type="protein sequence ID" value="Solyc10g085780.1.1"/>
    <property type="gene ID" value="Solyc10g085780.1"/>
</dbReference>
<protein>
    <recommendedName>
        <fullName evidence="2">NB-ARC domain-containing protein</fullName>
    </recommendedName>
</protein>
<evidence type="ECO:0000256" key="1">
    <source>
        <dbReference type="ARBA" id="ARBA00022821"/>
    </source>
</evidence>
<dbReference type="InParanoid" id="K4D412"/>
<dbReference type="SUPFAM" id="SSF52540">
    <property type="entry name" value="P-loop containing nucleoside triphosphate hydrolases"/>
    <property type="match status" value="1"/>
</dbReference>
<dbReference type="InterPro" id="IPR002182">
    <property type="entry name" value="NB-ARC"/>
</dbReference>
<evidence type="ECO:0000259" key="2">
    <source>
        <dbReference type="Pfam" id="PF00931"/>
    </source>
</evidence>
<dbReference type="HOGENOM" id="CLU_1672301_0_0_1"/>
<dbReference type="Pfam" id="PF00931">
    <property type="entry name" value="NB-ARC"/>
    <property type="match status" value="1"/>
</dbReference>
<name>K4D412_SOLLC</name>
<organism evidence="3">
    <name type="scientific">Solanum lycopersicum</name>
    <name type="common">Tomato</name>
    <name type="synonym">Lycopersicon esculentum</name>
    <dbReference type="NCBI Taxonomy" id="4081"/>
    <lineage>
        <taxon>Eukaryota</taxon>
        <taxon>Viridiplantae</taxon>
        <taxon>Streptophyta</taxon>
        <taxon>Embryophyta</taxon>
        <taxon>Tracheophyta</taxon>
        <taxon>Spermatophyta</taxon>
        <taxon>Magnoliopsida</taxon>
        <taxon>eudicotyledons</taxon>
        <taxon>Gunneridae</taxon>
        <taxon>Pentapetalae</taxon>
        <taxon>asterids</taxon>
        <taxon>lamiids</taxon>
        <taxon>Solanales</taxon>
        <taxon>Solanaceae</taxon>
        <taxon>Solanoideae</taxon>
        <taxon>Solaneae</taxon>
        <taxon>Solanum</taxon>
        <taxon>Solanum subgen. Lycopersicon</taxon>
    </lineage>
</organism>
<dbReference type="PANTHER" id="PTHR36766:SF70">
    <property type="entry name" value="DISEASE RESISTANCE PROTEIN RGA4"/>
    <property type="match status" value="1"/>
</dbReference>